<dbReference type="OrthoDB" id="5380073at2"/>
<evidence type="ECO:0000313" key="2">
    <source>
        <dbReference type="EMBL" id="MBB4173768.1"/>
    </source>
</evidence>
<organism evidence="2 3">
    <name type="scientific">Sulfitobacter noctilucicola</name>
    <dbReference type="NCBI Taxonomy" id="1342301"/>
    <lineage>
        <taxon>Bacteria</taxon>
        <taxon>Pseudomonadati</taxon>
        <taxon>Pseudomonadota</taxon>
        <taxon>Alphaproteobacteria</taxon>
        <taxon>Rhodobacterales</taxon>
        <taxon>Roseobacteraceae</taxon>
        <taxon>Sulfitobacter</taxon>
    </lineage>
</organism>
<gene>
    <name evidence="2" type="ORF">GGR93_001541</name>
</gene>
<dbReference type="AlphaFoldDB" id="A0A7W6Q3M6"/>
<reference evidence="2 3" key="1">
    <citation type="submission" date="2020-08" db="EMBL/GenBank/DDBJ databases">
        <title>Genomic Encyclopedia of Type Strains, Phase IV (KMG-IV): sequencing the most valuable type-strain genomes for metagenomic binning, comparative biology and taxonomic classification.</title>
        <authorList>
            <person name="Goeker M."/>
        </authorList>
    </citation>
    <scope>NUCLEOTIDE SEQUENCE [LARGE SCALE GENOMIC DNA]</scope>
    <source>
        <strain evidence="2 3">DSM 101015</strain>
    </source>
</reference>
<dbReference type="EMBL" id="JACIFU010000002">
    <property type="protein sequence ID" value="MBB4173768.1"/>
    <property type="molecule type" value="Genomic_DNA"/>
</dbReference>
<keyword evidence="3" id="KW-1185">Reference proteome</keyword>
<dbReference type="Proteomes" id="UP000565745">
    <property type="component" value="Unassembled WGS sequence"/>
</dbReference>
<accession>A0A7W6Q3M6</accession>
<protein>
    <submittedName>
        <fullName evidence="2">Uncharacterized protein YjiS (DUF1127 family)</fullName>
    </submittedName>
</protein>
<sequence length="520" mass="56881">MASNIETIRAAEALVPTLQKELLSLRTEAMEDGTIDAEEQVEIDRVEGKITSVQDIIAQARTAWETNKAEYERLRTGIEPHLPEISECEKDELSADKKNILDGIATVDQTVEVEDFAAALDHIRPLAQMVTTFIKLHKQMRENDMLAELSPEELADVSLIEGDTADLFSEEYMNELAVAPIPGEGSPDLRKLMAEIDKGVTGPRRAEVMVQLSSIVGDPPSNVELDTSYTRFLVLRQQQELIGKENCAGDMEQLDPEKHPEFGASRSQLMFGKVLGEAFGIHEVFGALLSPTGGLVGPGNQLIPGFAVGPVEYDGYDSPHLDPDHPVALHGTVHDAAGYLKSFHNEGPGYNYRDNPVEACATAVLEMVPFDLGKGLLPLTGQASGVVYWTLEAGDEYIEVRMDAALVEIDKELDAVYDQAADIADELINAADDARQDLSDTAEEYRREAEAMVDQAERDLTDLVRQAEADALGVRDAVQEGIESAEAAAVETYDEAMNEARLIEEAAREKLDAVANFIWG</sequence>
<dbReference type="RefSeq" id="WP_025057409.1">
    <property type="nucleotide sequence ID" value="NZ_JACIFU010000002.1"/>
</dbReference>
<keyword evidence="1" id="KW-0175">Coiled coil</keyword>
<evidence type="ECO:0000313" key="3">
    <source>
        <dbReference type="Proteomes" id="UP000565745"/>
    </source>
</evidence>
<comment type="caution">
    <text evidence="2">The sequence shown here is derived from an EMBL/GenBank/DDBJ whole genome shotgun (WGS) entry which is preliminary data.</text>
</comment>
<name>A0A7W6Q3M6_9RHOB</name>
<proteinExistence type="predicted"/>
<feature type="coiled-coil region" evidence="1">
    <location>
        <begin position="417"/>
        <end position="466"/>
    </location>
</feature>
<evidence type="ECO:0000256" key="1">
    <source>
        <dbReference type="SAM" id="Coils"/>
    </source>
</evidence>